<keyword evidence="3" id="KW-1185">Reference proteome</keyword>
<dbReference type="HOGENOM" id="CLU_057396_0_0_1"/>
<feature type="compositionally biased region" description="Polar residues" evidence="1">
    <location>
        <begin position="65"/>
        <end position="74"/>
    </location>
</feature>
<dbReference type="AlphaFoldDB" id="E9I4B9"/>
<feature type="compositionally biased region" description="Basic and acidic residues" evidence="1">
    <location>
        <begin position="309"/>
        <end position="320"/>
    </location>
</feature>
<name>E9I4B9_DAPPU</name>
<reference evidence="2 3" key="1">
    <citation type="journal article" date="2011" name="Science">
        <title>The ecoresponsive genome of Daphnia pulex.</title>
        <authorList>
            <person name="Colbourne J.K."/>
            <person name="Pfrender M.E."/>
            <person name="Gilbert D."/>
            <person name="Thomas W.K."/>
            <person name="Tucker A."/>
            <person name="Oakley T.H."/>
            <person name="Tokishita S."/>
            <person name="Aerts A."/>
            <person name="Arnold G.J."/>
            <person name="Basu M.K."/>
            <person name="Bauer D.J."/>
            <person name="Caceres C.E."/>
            <person name="Carmel L."/>
            <person name="Casola C."/>
            <person name="Choi J.H."/>
            <person name="Detter J.C."/>
            <person name="Dong Q."/>
            <person name="Dusheyko S."/>
            <person name="Eads B.D."/>
            <person name="Frohlich T."/>
            <person name="Geiler-Samerotte K.A."/>
            <person name="Gerlach D."/>
            <person name="Hatcher P."/>
            <person name="Jogdeo S."/>
            <person name="Krijgsveld J."/>
            <person name="Kriventseva E.V."/>
            <person name="Kultz D."/>
            <person name="Laforsch C."/>
            <person name="Lindquist E."/>
            <person name="Lopez J."/>
            <person name="Manak J.R."/>
            <person name="Muller J."/>
            <person name="Pangilinan J."/>
            <person name="Patwardhan R.P."/>
            <person name="Pitluck S."/>
            <person name="Pritham E.J."/>
            <person name="Rechtsteiner A."/>
            <person name="Rho M."/>
            <person name="Rogozin I.B."/>
            <person name="Sakarya O."/>
            <person name="Salamov A."/>
            <person name="Schaack S."/>
            <person name="Shapiro H."/>
            <person name="Shiga Y."/>
            <person name="Skalitzky C."/>
            <person name="Smith Z."/>
            <person name="Souvorov A."/>
            <person name="Sung W."/>
            <person name="Tang Z."/>
            <person name="Tsuchiya D."/>
            <person name="Tu H."/>
            <person name="Vos H."/>
            <person name="Wang M."/>
            <person name="Wolf Y.I."/>
            <person name="Yamagata H."/>
            <person name="Yamada T."/>
            <person name="Ye Y."/>
            <person name="Shaw J.R."/>
            <person name="Andrews J."/>
            <person name="Crease T.J."/>
            <person name="Tang H."/>
            <person name="Lucas S.M."/>
            <person name="Robertson H.M."/>
            <person name="Bork P."/>
            <person name="Koonin E.V."/>
            <person name="Zdobnov E.M."/>
            <person name="Grigoriev I.V."/>
            <person name="Lynch M."/>
            <person name="Boore J.L."/>
        </authorList>
    </citation>
    <scope>NUCLEOTIDE SEQUENCE [LARGE SCALE GENOMIC DNA]</scope>
</reference>
<protein>
    <submittedName>
        <fullName evidence="2">Uncharacterized protein</fullName>
    </submittedName>
</protein>
<organism evidence="2 3">
    <name type="scientific">Daphnia pulex</name>
    <name type="common">Water flea</name>
    <dbReference type="NCBI Taxonomy" id="6669"/>
    <lineage>
        <taxon>Eukaryota</taxon>
        <taxon>Metazoa</taxon>
        <taxon>Ecdysozoa</taxon>
        <taxon>Arthropoda</taxon>
        <taxon>Crustacea</taxon>
        <taxon>Branchiopoda</taxon>
        <taxon>Diplostraca</taxon>
        <taxon>Cladocera</taxon>
        <taxon>Anomopoda</taxon>
        <taxon>Daphniidae</taxon>
        <taxon>Daphnia</taxon>
    </lineage>
</organism>
<gene>
    <name evidence="2" type="ORF">DAPPUDRAFT_274503</name>
</gene>
<feature type="compositionally biased region" description="Polar residues" evidence="1">
    <location>
        <begin position="286"/>
        <end position="297"/>
    </location>
</feature>
<dbReference type="InParanoid" id="E9I4B9"/>
<proteinExistence type="predicted"/>
<dbReference type="KEGG" id="dpx:DAPPUDRAFT_274503"/>
<evidence type="ECO:0000313" key="3">
    <source>
        <dbReference type="Proteomes" id="UP000000305"/>
    </source>
</evidence>
<evidence type="ECO:0000313" key="2">
    <source>
        <dbReference type="EMBL" id="EFX61161.1"/>
    </source>
</evidence>
<accession>E9I4B9</accession>
<feature type="region of interest" description="Disordered" evidence="1">
    <location>
        <begin position="100"/>
        <end position="186"/>
    </location>
</feature>
<dbReference type="OrthoDB" id="10424810at2759"/>
<feature type="region of interest" description="Disordered" evidence="1">
    <location>
        <begin position="61"/>
        <end position="84"/>
    </location>
</feature>
<evidence type="ECO:0000256" key="1">
    <source>
        <dbReference type="SAM" id="MobiDB-lite"/>
    </source>
</evidence>
<sequence length="339" mass="36624">MLPRWNGIKTGIVNVDMEIHKSIPSYITFGSYKEPIMVSYAGQMHTCRMCDSPTHVLANCPKQPRSLTNPSTISKGPIGTRDRPDWWRANATVDADKFPELAQRPTTSTVVVLDGAPEDPISKPDGTESSSDTDADAEDTNCVGSSVASKLVKKKKMKQTREFRDQQKQSKKRSRTASSCGSGEVAEEIESGVAQLVELGSPTREVPVSIPGVDNNYFPALSGGNDVPPAPISPGVPSISSTIDQMDNEVVEEMDATEVVSISNPDEDISFSGGSIQPGQRPLDSQEASHVSETQESLGVPLGTPSAPIEEKSLKAMEAVRRKKAHDNKTQPSKPKFKY</sequence>
<dbReference type="PhylomeDB" id="E9I4B9"/>
<dbReference type="EMBL" id="GL734976">
    <property type="protein sequence ID" value="EFX61161.1"/>
    <property type="molecule type" value="Genomic_DNA"/>
</dbReference>
<feature type="region of interest" description="Disordered" evidence="1">
    <location>
        <begin position="263"/>
        <end position="339"/>
    </location>
</feature>
<dbReference type="Proteomes" id="UP000000305">
    <property type="component" value="Unassembled WGS sequence"/>
</dbReference>
<feature type="compositionally biased region" description="Basic and acidic residues" evidence="1">
    <location>
        <begin position="159"/>
        <end position="168"/>
    </location>
</feature>